<dbReference type="CDD" id="cd06261">
    <property type="entry name" value="TM_PBP2"/>
    <property type="match status" value="1"/>
</dbReference>
<evidence type="ECO:0000256" key="3">
    <source>
        <dbReference type="ARBA" id="ARBA00022475"/>
    </source>
</evidence>
<dbReference type="EMBL" id="MZGT01000011">
    <property type="protein sequence ID" value="OPJ64690.1"/>
    <property type="molecule type" value="Genomic_DNA"/>
</dbReference>
<dbReference type="Proteomes" id="UP000191056">
    <property type="component" value="Unassembled WGS sequence"/>
</dbReference>
<feature type="transmembrane region" description="Helical" evidence="7">
    <location>
        <begin position="12"/>
        <end position="32"/>
    </location>
</feature>
<gene>
    <name evidence="9" type="primary">ssuC_4</name>
    <name evidence="9" type="ORF">CLCHR_10430</name>
</gene>
<keyword evidence="3" id="KW-1003">Cell membrane</keyword>
<dbReference type="InterPro" id="IPR000515">
    <property type="entry name" value="MetI-like"/>
</dbReference>
<keyword evidence="2 7" id="KW-0813">Transport</keyword>
<dbReference type="GO" id="GO:0055085">
    <property type="term" value="P:transmembrane transport"/>
    <property type="evidence" value="ECO:0007669"/>
    <property type="project" value="InterPro"/>
</dbReference>
<proteinExistence type="inferred from homology"/>
<keyword evidence="6 7" id="KW-0472">Membrane</keyword>
<dbReference type="PANTHER" id="PTHR30151:SF0">
    <property type="entry name" value="ABC TRANSPORTER PERMEASE PROTEIN MJ0413-RELATED"/>
    <property type="match status" value="1"/>
</dbReference>
<dbReference type="PANTHER" id="PTHR30151">
    <property type="entry name" value="ALKANE SULFONATE ABC TRANSPORTER-RELATED, MEMBRANE SUBUNIT"/>
    <property type="match status" value="1"/>
</dbReference>
<dbReference type="SUPFAM" id="SSF161098">
    <property type="entry name" value="MetI-like"/>
    <property type="match status" value="1"/>
</dbReference>
<keyword evidence="4 7" id="KW-0812">Transmembrane</keyword>
<feature type="transmembrane region" description="Helical" evidence="7">
    <location>
        <begin position="70"/>
        <end position="90"/>
    </location>
</feature>
<dbReference type="PROSITE" id="PS50928">
    <property type="entry name" value="ABC_TM1"/>
    <property type="match status" value="1"/>
</dbReference>
<sequence>MNYIKLKSVNIKGYVTIGIFLAIWESFCRLKILDPILIPSFSKVITGIAELFSKQKLLYHIGLSFYRSSLGFLLAIIIAVPLGVAISILVKQIQESVELVLDACSQINPFIVYHLIIIILGVGEVTQIIVITWTCIWPILFNSITGILNVDESYIKHGESFALNKWNLITKILLPGALPQIMYGVKLSLNYSLFMLIAAEMMGGSSGLGFLIRSSQNMYRIDWVVGIVIVIAIVGLLMDSVVMRLENRNPHLKYILYDKE</sequence>
<evidence type="ECO:0000256" key="7">
    <source>
        <dbReference type="RuleBase" id="RU363032"/>
    </source>
</evidence>
<reference evidence="9 10" key="1">
    <citation type="submission" date="2017-03" db="EMBL/GenBank/DDBJ databases">
        <title>Genome sequence of Clostridium chromiireducens DSM 23318.</title>
        <authorList>
            <person name="Poehlein A."/>
            <person name="Daniel R."/>
        </authorList>
    </citation>
    <scope>NUCLEOTIDE SEQUENCE [LARGE SCALE GENOMIC DNA]</scope>
    <source>
        <strain evidence="9 10">DSM 23318</strain>
    </source>
</reference>
<keyword evidence="10" id="KW-1185">Reference proteome</keyword>
<dbReference type="RefSeq" id="WP_202117473.1">
    <property type="nucleotide sequence ID" value="NZ_JBLZIA010000001.1"/>
</dbReference>
<evidence type="ECO:0000256" key="6">
    <source>
        <dbReference type="ARBA" id="ARBA00023136"/>
    </source>
</evidence>
<evidence type="ECO:0000313" key="10">
    <source>
        <dbReference type="Proteomes" id="UP000191056"/>
    </source>
</evidence>
<dbReference type="AlphaFoldDB" id="A0A1V4IXY5"/>
<organism evidence="9 10">
    <name type="scientific">Clostridium chromiireducens</name>
    <dbReference type="NCBI Taxonomy" id="225345"/>
    <lineage>
        <taxon>Bacteria</taxon>
        <taxon>Bacillati</taxon>
        <taxon>Bacillota</taxon>
        <taxon>Clostridia</taxon>
        <taxon>Eubacteriales</taxon>
        <taxon>Clostridiaceae</taxon>
        <taxon>Clostridium</taxon>
    </lineage>
</organism>
<evidence type="ECO:0000256" key="2">
    <source>
        <dbReference type="ARBA" id="ARBA00022448"/>
    </source>
</evidence>
<dbReference type="STRING" id="225345.CLCHR_10430"/>
<dbReference type="Pfam" id="PF00528">
    <property type="entry name" value="BPD_transp_1"/>
    <property type="match status" value="1"/>
</dbReference>
<accession>A0A1V4IXY5</accession>
<comment type="caution">
    <text evidence="9">The sequence shown here is derived from an EMBL/GenBank/DDBJ whole genome shotgun (WGS) entry which is preliminary data.</text>
</comment>
<protein>
    <submittedName>
        <fullName evidence="9">Putative aliphatic sulfonates transport permease protein SsuC</fullName>
    </submittedName>
</protein>
<evidence type="ECO:0000313" key="9">
    <source>
        <dbReference type="EMBL" id="OPJ64690.1"/>
    </source>
</evidence>
<evidence type="ECO:0000259" key="8">
    <source>
        <dbReference type="PROSITE" id="PS50928"/>
    </source>
</evidence>
<feature type="domain" description="ABC transmembrane type-1" evidence="8">
    <location>
        <begin position="61"/>
        <end position="242"/>
    </location>
</feature>
<feature type="transmembrane region" description="Helical" evidence="7">
    <location>
        <begin position="111"/>
        <end position="140"/>
    </location>
</feature>
<comment type="subcellular location">
    <subcellularLocation>
        <location evidence="1 7">Cell membrane</location>
        <topology evidence="1 7">Multi-pass membrane protein</topology>
    </subcellularLocation>
</comment>
<evidence type="ECO:0000256" key="4">
    <source>
        <dbReference type="ARBA" id="ARBA00022692"/>
    </source>
</evidence>
<feature type="transmembrane region" description="Helical" evidence="7">
    <location>
        <begin position="191"/>
        <end position="211"/>
    </location>
</feature>
<keyword evidence="5 7" id="KW-1133">Transmembrane helix</keyword>
<dbReference type="InterPro" id="IPR035906">
    <property type="entry name" value="MetI-like_sf"/>
</dbReference>
<name>A0A1V4IXY5_9CLOT</name>
<dbReference type="Gene3D" id="1.10.3720.10">
    <property type="entry name" value="MetI-like"/>
    <property type="match status" value="1"/>
</dbReference>
<feature type="transmembrane region" description="Helical" evidence="7">
    <location>
        <begin position="223"/>
        <end position="243"/>
    </location>
</feature>
<comment type="similarity">
    <text evidence="7">Belongs to the binding-protein-dependent transport system permease family.</text>
</comment>
<evidence type="ECO:0000256" key="1">
    <source>
        <dbReference type="ARBA" id="ARBA00004651"/>
    </source>
</evidence>
<evidence type="ECO:0000256" key="5">
    <source>
        <dbReference type="ARBA" id="ARBA00022989"/>
    </source>
</evidence>
<dbReference type="GO" id="GO:0005886">
    <property type="term" value="C:plasma membrane"/>
    <property type="evidence" value="ECO:0007669"/>
    <property type="project" value="UniProtKB-SubCell"/>
</dbReference>